<dbReference type="CDD" id="cd03801">
    <property type="entry name" value="GT4_PimA-like"/>
    <property type="match status" value="1"/>
</dbReference>
<dbReference type="Gene3D" id="3.40.50.2000">
    <property type="entry name" value="Glycogen Phosphorylase B"/>
    <property type="match status" value="1"/>
</dbReference>
<dbReference type="Pfam" id="PF13692">
    <property type="entry name" value="Glyco_trans_1_4"/>
    <property type="match status" value="1"/>
</dbReference>
<dbReference type="Proteomes" id="UP000278440">
    <property type="component" value="Unassembled WGS sequence"/>
</dbReference>
<dbReference type="PANTHER" id="PTHR12526:SF510">
    <property type="entry name" value="D-INOSITOL 3-PHOSPHATE GLYCOSYLTRANSFERASE"/>
    <property type="match status" value="1"/>
</dbReference>
<gene>
    <name evidence="3" type="ORF">DFJ68_1923</name>
</gene>
<name>A0A495XW30_9MICO</name>
<evidence type="ECO:0000313" key="4">
    <source>
        <dbReference type="Proteomes" id="UP000278440"/>
    </source>
</evidence>
<keyword evidence="1" id="KW-0328">Glycosyltransferase</keyword>
<dbReference type="AlphaFoldDB" id="A0A495XW30"/>
<organism evidence="3 4">
    <name type="scientific">Terracoccus luteus</name>
    <dbReference type="NCBI Taxonomy" id="53356"/>
    <lineage>
        <taxon>Bacteria</taxon>
        <taxon>Bacillati</taxon>
        <taxon>Actinomycetota</taxon>
        <taxon>Actinomycetes</taxon>
        <taxon>Micrococcales</taxon>
        <taxon>Intrasporangiaceae</taxon>
        <taxon>Terracoccus</taxon>
    </lineage>
</organism>
<dbReference type="EMBL" id="RBXT01000001">
    <property type="protein sequence ID" value="RKT78477.1"/>
    <property type="molecule type" value="Genomic_DNA"/>
</dbReference>
<evidence type="ECO:0000256" key="1">
    <source>
        <dbReference type="ARBA" id="ARBA00022676"/>
    </source>
</evidence>
<comment type="caution">
    <text evidence="3">The sequence shown here is derived from an EMBL/GenBank/DDBJ whole genome shotgun (WGS) entry which is preliminary data.</text>
</comment>
<dbReference type="SUPFAM" id="SSF53756">
    <property type="entry name" value="UDP-Glycosyltransferase/glycogen phosphorylase"/>
    <property type="match status" value="1"/>
</dbReference>
<proteinExistence type="predicted"/>
<keyword evidence="4" id="KW-1185">Reference proteome</keyword>
<keyword evidence="2 3" id="KW-0808">Transferase</keyword>
<protein>
    <submittedName>
        <fullName evidence="3">Glycosyltransferase involved in cell wall biosynthesis</fullName>
    </submittedName>
</protein>
<dbReference type="GO" id="GO:0016757">
    <property type="term" value="F:glycosyltransferase activity"/>
    <property type="evidence" value="ECO:0007669"/>
    <property type="project" value="UniProtKB-KW"/>
</dbReference>
<sequence>MTERVRVYHTVRTAHLERTLELAPADLVYGTRRYDFDADVAAAAARRSRIEQAGDVRTAWLMARRGYRTVEINEPIAIETVRRTTLTLLAVRAGDLVRRRRTAVVTYAIGNVPIDQLPVPGGKARLGRRLDRWLAPRVWRRCDRVAFGTEAAVEAYAASFGPAHRDAVTTLIPALPTRCGCGNLSPSDGHTAIRTQILFLGDLSTRKGFDLVVEAWSVLRGDVPSARLVIVGRGAMADTARSLARTDERVQFVEDPPRPAVHKHLRDASVVVLPSRPHRGWREQVGLPLVEGLAHGCTVVTTHETGIAGWLRAHGHQTLPTAEAERGGLAQALTRAVREPLSPELVIRSLPEHDGRLAADGWMFAPSSP</sequence>
<accession>A0A495XW30</accession>
<evidence type="ECO:0000313" key="3">
    <source>
        <dbReference type="EMBL" id="RKT78477.1"/>
    </source>
</evidence>
<evidence type="ECO:0000256" key="2">
    <source>
        <dbReference type="ARBA" id="ARBA00022679"/>
    </source>
</evidence>
<reference evidence="3 4" key="1">
    <citation type="submission" date="2018-10" db="EMBL/GenBank/DDBJ databases">
        <title>Sequencing the genomes of 1000 actinobacteria strains.</title>
        <authorList>
            <person name="Klenk H.-P."/>
        </authorList>
    </citation>
    <scope>NUCLEOTIDE SEQUENCE [LARGE SCALE GENOMIC DNA]</scope>
    <source>
        <strain evidence="3 4">DSM 44267</strain>
    </source>
</reference>
<dbReference type="PANTHER" id="PTHR12526">
    <property type="entry name" value="GLYCOSYLTRANSFERASE"/>
    <property type="match status" value="1"/>
</dbReference>